<dbReference type="AlphaFoldDB" id="A0AAX2ZIZ2"/>
<sequence>MYEDELVEIIKENTNYKLKNIYFNIQNDEIIIRNIPNINSKRQKEIIQLIKYEIGDHISLDLQNYVIKYKKIINTKGKGSIQGILFPKKYVDICKSISEKLNIKKKHLYINFDILQKLIDMKVISLSQDGYEKITIIENRKKDMVLNTVCNKKIIESYVVDKANSQCSINQFSYDNTYYYGINDDFIKSLQIQKLDLKNKLILNNNEKIVDITVDNLLAWGMIV</sequence>
<dbReference type="EMBL" id="CP081135">
    <property type="protein sequence ID" value="UEL49313.1"/>
    <property type="molecule type" value="Genomic_DNA"/>
</dbReference>
<dbReference type="Proteomes" id="UP001198983">
    <property type="component" value="Chromosome"/>
</dbReference>
<name>A0AAX2ZIZ2_9FIRM</name>
<evidence type="ECO:0000313" key="1">
    <source>
        <dbReference type="EMBL" id="UEL49313.1"/>
    </source>
</evidence>
<gene>
    <name evidence="1" type="ORF">JW646_07680</name>
</gene>
<protein>
    <submittedName>
        <fullName evidence="1">Uncharacterized protein</fullName>
    </submittedName>
</protein>
<evidence type="ECO:0000313" key="2">
    <source>
        <dbReference type="Proteomes" id="UP001198983"/>
    </source>
</evidence>
<organism evidence="1 2">
    <name type="scientific">Terrisporobacter hibernicus</name>
    <dbReference type="NCBI Taxonomy" id="2813371"/>
    <lineage>
        <taxon>Bacteria</taxon>
        <taxon>Bacillati</taxon>
        <taxon>Bacillota</taxon>
        <taxon>Clostridia</taxon>
        <taxon>Peptostreptococcales</taxon>
        <taxon>Peptostreptococcaceae</taxon>
        <taxon>Terrisporobacter</taxon>
    </lineage>
</organism>
<reference evidence="1 2" key="1">
    <citation type="journal article" date="2023" name="Int. J. Syst. Evol. Microbiol.">
        <title>Terrisporobacter hibernicus sp. nov., isolated from bovine faeces in Northern Ireland.</title>
        <authorList>
            <person name="Mitchell M."/>
            <person name="Nguyen S.V."/>
            <person name="Connor M."/>
            <person name="Fairley D.J."/>
            <person name="Donoghue O."/>
            <person name="Marshall H."/>
            <person name="Koolman L."/>
            <person name="McMullan G."/>
            <person name="Schaffer K.E."/>
            <person name="McGrath J.W."/>
            <person name="Fanning S."/>
        </authorList>
    </citation>
    <scope>NUCLEOTIDE SEQUENCE [LARGE SCALE GENOMIC DNA]</scope>
    <source>
        <strain evidence="1 2">MCA3</strain>
    </source>
</reference>
<dbReference type="RefSeq" id="WP_228417171.1">
    <property type="nucleotide sequence ID" value="NZ_CP081135.1"/>
</dbReference>
<proteinExistence type="predicted"/>
<accession>A0AAX2ZIZ2</accession>
<dbReference type="KEGG" id="tem:JW646_07680"/>
<keyword evidence="2" id="KW-1185">Reference proteome</keyword>